<keyword evidence="12" id="KW-0456">Lyase</keyword>
<comment type="subcellular location">
    <subcellularLocation>
        <location evidence="2">Endoplasmic reticulum membrane</location>
        <topology evidence="2">Single-pass membrane protein</topology>
    </subcellularLocation>
</comment>
<keyword evidence="8" id="KW-0746">Sphingolipid metabolism</keyword>
<evidence type="ECO:0000313" key="14">
    <source>
        <dbReference type="EMBL" id="CAB4584633.1"/>
    </source>
</evidence>
<keyword evidence="7" id="KW-0663">Pyridoxal phosphate</keyword>
<dbReference type="GO" id="GO:0016830">
    <property type="term" value="F:carbon-carbon lyase activity"/>
    <property type="evidence" value="ECO:0007669"/>
    <property type="project" value="InterPro"/>
</dbReference>
<keyword evidence="9" id="KW-1133">Transmembrane helix</keyword>
<evidence type="ECO:0000256" key="7">
    <source>
        <dbReference type="ARBA" id="ARBA00022898"/>
    </source>
</evidence>
<keyword evidence="5" id="KW-0812">Transmembrane</keyword>
<dbReference type="SUPFAM" id="SSF53383">
    <property type="entry name" value="PLP-dependent transferases"/>
    <property type="match status" value="1"/>
</dbReference>
<name>A0A6J6FBM8_9ZZZZ</name>
<evidence type="ECO:0000256" key="5">
    <source>
        <dbReference type="ARBA" id="ARBA00022692"/>
    </source>
</evidence>
<comment type="pathway">
    <text evidence="4">Sphingolipid metabolism.</text>
</comment>
<reference evidence="14" key="1">
    <citation type="submission" date="2020-05" db="EMBL/GenBank/DDBJ databases">
        <authorList>
            <person name="Chiriac C."/>
            <person name="Salcher M."/>
            <person name="Ghai R."/>
            <person name="Kavagutti S V."/>
        </authorList>
    </citation>
    <scope>NUCLEOTIDE SEQUENCE</scope>
</reference>
<dbReference type="PANTHER" id="PTHR42735:SF6">
    <property type="entry name" value="SPHINGOSINE-1-PHOSPHATE LYASE 1"/>
    <property type="match status" value="1"/>
</dbReference>
<protein>
    <submittedName>
        <fullName evidence="14">Unannotated protein</fullName>
    </submittedName>
</protein>
<dbReference type="GO" id="GO:0019752">
    <property type="term" value="P:carboxylic acid metabolic process"/>
    <property type="evidence" value="ECO:0007669"/>
    <property type="project" value="InterPro"/>
</dbReference>
<proteinExistence type="inferred from homology"/>
<evidence type="ECO:0000256" key="8">
    <source>
        <dbReference type="ARBA" id="ARBA00022919"/>
    </source>
</evidence>
<keyword evidence="11" id="KW-0472">Membrane</keyword>
<dbReference type="Gene3D" id="3.90.1150.10">
    <property type="entry name" value="Aspartate Aminotransferase, domain 1"/>
    <property type="match status" value="1"/>
</dbReference>
<comment type="similarity">
    <text evidence="13">Belongs to the group II decarboxylase family. Sphingosine-1-phosphate lyase subfamily.</text>
</comment>
<dbReference type="AlphaFoldDB" id="A0A6J6FBM8"/>
<dbReference type="GO" id="GO:0030170">
    <property type="term" value="F:pyridoxal phosphate binding"/>
    <property type="evidence" value="ECO:0007669"/>
    <property type="project" value="InterPro"/>
</dbReference>
<evidence type="ECO:0000256" key="12">
    <source>
        <dbReference type="ARBA" id="ARBA00023239"/>
    </source>
</evidence>
<dbReference type="InterPro" id="IPR050477">
    <property type="entry name" value="GrpII_AminoAcid_Decarb"/>
</dbReference>
<dbReference type="PANTHER" id="PTHR42735">
    <property type="match status" value="1"/>
</dbReference>
<keyword evidence="10" id="KW-0443">Lipid metabolism</keyword>
<dbReference type="FunFam" id="3.40.640.10:FF:000020">
    <property type="entry name" value="sphingosine-1-phosphate lyase 1"/>
    <property type="match status" value="1"/>
</dbReference>
<evidence type="ECO:0000256" key="6">
    <source>
        <dbReference type="ARBA" id="ARBA00022824"/>
    </source>
</evidence>
<evidence type="ECO:0000256" key="11">
    <source>
        <dbReference type="ARBA" id="ARBA00023136"/>
    </source>
</evidence>
<keyword evidence="6" id="KW-0256">Endoplasmic reticulum</keyword>
<evidence type="ECO:0000256" key="9">
    <source>
        <dbReference type="ARBA" id="ARBA00022989"/>
    </source>
</evidence>
<dbReference type="InterPro" id="IPR015421">
    <property type="entry name" value="PyrdxlP-dep_Trfase_major"/>
</dbReference>
<evidence type="ECO:0000256" key="2">
    <source>
        <dbReference type="ARBA" id="ARBA00004389"/>
    </source>
</evidence>
<evidence type="ECO:0000256" key="3">
    <source>
        <dbReference type="ARBA" id="ARBA00004760"/>
    </source>
</evidence>
<dbReference type="EMBL" id="CAEZSR010000177">
    <property type="protein sequence ID" value="CAB4584633.1"/>
    <property type="molecule type" value="Genomic_DNA"/>
</dbReference>
<evidence type="ECO:0000256" key="10">
    <source>
        <dbReference type="ARBA" id="ARBA00023098"/>
    </source>
</evidence>
<comment type="pathway">
    <text evidence="3">Lipid metabolism; sphingolipid metabolism.</text>
</comment>
<dbReference type="Gene3D" id="6.10.140.2150">
    <property type="match status" value="1"/>
</dbReference>
<gene>
    <name evidence="14" type="ORF">UFOPK1493_03321</name>
</gene>
<dbReference type="Gene3D" id="3.40.640.10">
    <property type="entry name" value="Type I PLP-dependent aspartate aminotransferase-like (Major domain)"/>
    <property type="match status" value="1"/>
</dbReference>
<dbReference type="Pfam" id="PF00282">
    <property type="entry name" value="Pyridoxal_deC"/>
    <property type="match status" value="1"/>
</dbReference>
<dbReference type="InterPro" id="IPR002129">
    <property type="entry name" value="PyrdxlP-dep_de-COase"/>
</dbReference>
<accession>A0A6J6FBM8</accession>
<dbReference type="GO" id="GO:0006665">
    <property type="term" value="P:sphingolipid metabolic process"/>
    <property type="evidence" value="ECO:0007669"/>
    <property type="project" value="UniProtKB-KW"/>
</dbReference>
<dbReference type="InterPro" id="IPR015424">
    <property type="entry name" value="PyrdxlP-dep_Trfase"/>
</dbReference>
<sequence length="428" mass="45750">MNGRAPGEVSFGHMAIPGSGLSRDEVLSQLDAMKAHDVRWRDGRAFTLAYNAGDEVVALAEEAYRRFSTENALNTDAFPSLRRVQADVVGIVGSWLEAGEDGAGFMTTGGTESILMAVKAARERGRAERGVTSPNVVLPTSAHAAFEKGCAYFGLESRRIAVRDDWRADPDAMADAVDENTVLLVGSAPQYPQGVVDPITEIAAIAAERDVNCHVDACMGGVTLTYLARLGHDIPAWNFSVPGVTSISVDLHKFGYTAKGASVIMHRSKRLRSFQTFVTDNWLGGFYGSSGVLGTKSGGAMAAAWAVLHHLGDEGYLRLTAAARRACDQLADAIEATPELRLRARPEATLLSFGASDPDALDVFAVADALWRRGWYLDRQGPPPSLHCTVNAVHDGRIDAFVADLRASIDEVLAARSTGDQGAYGTVE</sequence>
<dbReference type="GO" id="GO:0005789">
    <property type="term" value="C:endoplasmic reticulum membrane"/>
    <property type="evidence" value="ECO:0007669"/>
    <property type="project" value="UniProtKB-SubCell"/>
</dbReference>
<organism evidence="14">
    <name type="scientific">freshwater metagenome</name>
    <dbReference type="NCBI Taxonomy" id="449393"/>
    <lineage>
        <taxon>unclassified sequences</taxon>
        <taxon>metagenomes</taxon>
        <taxon>ecological metagenomes</taxon>
    </lineage>
</organism>
<evidence type="ECO:0000256" key="4">
    <source>
        <dbReference type="ARBA" id="ARBA00004991"/>
    </source>
</evidence>
<evidence type="ECO:0000256" key="1">
    <source>
        <dbReference type="ARBA" id="ARBA00001933"/>
    </source>
</evidence>
<evidence type="ECO:0000256" key="13">
    <source>
        <dbReference type="ARBA" id="ARBA00038302"/>
    </source>
</evidence>
<comment type="cofactor">
    <cofactor evidence="1">
        <name>pyridoxal 5'-phosphate</name>
        <dbReference type="ChEBI" id="CHEBI:597326"/>
    </cofactor>
</comment>
<dbReference type="InterPro" id="IPR015422">
    <property type="entry name" value="PyrdxlP-dep_Trfase_small"/>
</dbReference>